<dbReference type="KEGG" id="bbat:Bdt_2755"/>
<sequence>MTDNQKGETMKALITTLLIALSATAANAAEPKPYGIDITNKDSVGASVWITVYNFVGDIGDNACLQPGQTISFHDYMTGPAYTVRAEVKQNRDCSGATYSDLSTVVGGNDKVEMSRSATGTLWLENKGDGTDKDANPLTTVSMRNNDTSGHSAWVTIYNTVGRIGDSGCVRPGNKKMWKNYAPPFKYNVRVEVKQNEDCSGGNLEDTDMSVPSQSGVELTVDGSGYFHLNQKK</sequence>
<dbReference type="Proteomes" id="UP000010074">
    <property type="component" value="Chromosome"/>
</dbReference>
<dbReference type="PATRIC" id="fig|1069642.3.peg.2726"/>
<name>K7YRH5_BDEBC</name>
<dbReference type="EMBL" id="CP002930">
    <property type="protein sequence ID" value="AFY02436.1"/>
    <property type="molecule type" value="Genomic_DNA"/>
</dbReference>
<accession>K7YRH5</accession>
<evidence type="ECO:0000313" key="3">
    <source>
        <dbReference type="EMBL" id="AFY02436.1"/>
    </source>
</evidence>
<keyword evidence="2" id="KW-0732">Signal</keyword>
<feature type="chain" id="PRO_5003915309" description="Secreted protein" evidence="2">
    <location>
        <begin position="29"/>
        <end position="233"/>
    </location>
</feature>
<dbReference type="STRING" id="1069642.Bdt_2755"/>
<dbReference type="AlphaFoldDB" id="K7YRH5"/>
<reference evidence="3 4" key="1">
    <citation type="journal article" date="2012" name="BMC Genomics">
        <title>Genome analysis of a simultaneously predatory and prey-independent, novel Bdellovibrio bacteriovorus from the River Tiber, supports in silico predictions of both ancient and recent lateral gene transfer from diverse bacteria.</title>
        <authorList>
            <person name="Hobley L."/>
            <person name="Lerner T.R."/>
            <person name="Williams L.E."/>
            <person name="Lambert C."/>
            <person name="Till R."/>
            <person name="Milner D.S."/>
            <person name="Basford S.M."/>
            <person name="Capeness M.J."/>
            <person name="Fenton A.K."/>
            <person name="Atterbury R.J."/>
            <person name="Harris M.A."/>
            <person name="Sockett R.E."/>
        </authorList>
    </citation>
    <scope>NUCLEOTIDE SEQUENCE [LARGE SCALE GENOMIC DNA]</scope>
    <source>
        <strain evidence="3 4">Tiberius</strain>
    </source>
</reference>
<protein>
    <recommendedName>
        <fullName evidence="5">Secreted protein</fullName>
    </recommendedName>
</protein>
<feature type="signal peptide" evidence="2">
    <location>
        <begin position="1"/>
        <end position="28"/>
    </location>
</feature>
<dbReference type="HOGENOM" id="CLU_1188061_0_0_7"/>
<proteinExistence type="predicted"/>
<feature type="region of interest" description="Disordered" evidence="1">
    <location>
        <begin position="123"/>
        <end position="144"/>
    </location>
</feature>
<feature type="compositionally biased region" description="Basic and acidic residues" evidence="1">
    <location>
        <begin position="126"/>
        <end position="135"/>
    </location>
</feature>
<organism evidence="3 4">
    <name type="scientific">Bdellovibrio bacteriovorus str. Tiberius</name>
    <dbReference type="NCBI Taxonomy" id="1069642"/>
    <lineage>
        <taxon>Bacteria</taxon>
        <taxon>Pseudomonadati</taxon>
        <taxon>Bdellovibrionota</taxon>
        <taxon>Bdellovibrionia</taxon>
        <taxon>Bdellovibrionales</taxon>
        <taxon>Pseudobdellovibrionaceae</taxon>
        <taxon>Bdellovibrio</taxon>
    </lineage>
</organism>
<evidence type="ECO:0008006" key="5">
    <source>
        <dbReference type="Google" id="ProtNLM"/>
    </source>
</evidence>
<gene>
    <name evidence="3" type="ORF">Bdt_2755</name>
</gene>
<evidence type="ECO:0000313" key="4">
    <source>
        <dbReference type="Proteomes" id="UP000010074"/>
    </source>
</evidence>
<evidence type="ECO:0000256" key="2">
    <source>
        <dbReference type="SAM" id="SignalP"/>
    </source>
</evidence>
<evidence type="ECO:0000256" key="1">
    <source>
        <dbReference type="SAM" id="MobiDB-lite"/>
    </source>
</evidence>